<keyword evidence="11" id="KW-1185">Reference proteome</keyword>
<evidence type="ECO:0000313" key="11">
    <source>
        <dbReference type="Proteomes" id="UP001396334"/>
    </source>
</evidence>
<reference evidence="10 11" key="1">
    <citation type="journal article" date="2024" name="G3 (Bethesda)">
        <title>Genome assembly of Hibiscus sabdariffa L. provides insights into metabolisms of medicinal natural products.</title>
        <authorList>
            <person name="Kim T."/>
        </authorList>
    </citation>
    <scope>NUCLEOTIDE SEQUENCE [LARGE SCALE GENOMIC DNA]</scope>
    <source>
        <strain evidence="10">TK-2024</strain>
        <tissue evidence="10">Old leaves</tissue>
    </source>
</reference>
<dbReference type="InterPro" id="IPR051420">
    <property type="entry name" value="Ser_Thr_Kinases_DiverseReg"/>
</dbReference>
<dbReference type="PROSITE" id="PS50011">
    <property type="entry name" value="PROTEIN_KINASE_DOM"/>
    <property type="match status" value="1"/>
</dbReference>
<organism evidence="10 11">
    <name type="scientific">Hibiscus sabdariffa</name>
    <name type="common">roselle</name>
    <dbReference type="NCBI Taxonomy" id="183260"/>
    <lineage>
        <taxon>Eukaryota</taxon>
        <taxon>Viridiplantae</taxon>
        <taxon>Streptophyta</taxon>
        <taxon>Embryophyta</taxon>
        <taxon>Tracheophyta</taxon>
        <taxon>Spermatophyta</taxon>
        <taxon>Magnoliopsida</taxon>
        <taxon>eudicotyledons</taxon>
        <taxon>Gunneridae</taxon>
        <taxon>Pentapetalae</taxon>
        <taxon>rosids</taxon>
        <taxon>malvids</taxon>
        <taxon>Malvales</taxon>
        <taxon>Malvaceae</taxon>
        <taxon>Malvoideae</taxon>
        <taxon>Hibiscus</taxon>
    </lineage>
</organism>
<dbReference type="EMBL" id="JBBPBN010001278">
    <property type="protein sequence ID" value="KAK8478885.1"/>
    <property type="molecule type" value="Genomic_DNA"/>
</dbReference>
<accession>A0ABR1ZEQ2</accession>
<evidence type="ECO:0000313" key="10">
    <source>
        <dbReference type="EMBL" id="KAK8478885.1"/>
    </source>
</evidence>
<feature type="domain" description="Protein kinase" evidence="9">
    <location>
        <begin position="1"/>
        <end position="229"/>
    </location>
</feature>
<evidence type="ECO:0000259" key="9">
    <source>
        <dbReference type="PROSITE" id="PS50011"/>
    </source>
</evidence>
<evidence type="ECO:0000256" key="8">
    <source>
        <dbReference type="ARBA" id="ARBA00048679"/>
    </source>
</evidence>
<dbReference type="Proteomes" id="UP001396334">
    <property type="component" value="Unassembled WGS sequence"/>
</dbReference>
<keyword evidence="3" id="KW-0808">Transferase</keyword>
<keyword evidence="5" id="KW-0418">Kinase</keyword>
<evidence type="ECO:0000256" key="1">
    <source>
        <dbReference type="ARBA" id="ARBA00012513"/>
    </source>
</evidence>
<keyword evidence="4" id="KW-0547">Nucleotide-binding</keyword>
<evidence type="ECO:0000256" key="4">
    <source>
        <dbReference type="ARBA" id="ARBA00022741"/>
    </source>
</evidence>
<dbReference type="InterPro" id="IPR001245">
    <property type="entry name" value="Ser-Thr/Tyr_kinase_cat_dom"/>
</dbReference>
<comment type="catalytic activity">
    <reaction evidence="7">
        <text>L-threonyl-[protein] + ATP = O-phospho-L-threonyl-[protein] + ADP + H(+)</text>
        <dbReference type="Rhea" id="RHEA:46608"/>
        <dbReference type="Rhea" id="RHEA-COMP:11060"/>
        <dbReference type="Rhea" id="RHEA-COMP:11605"/>
        <dbReference type="ChEBI" id="CHEBI:15378"/>
        <dbReference type="ChEBI" id="CHEBI:30013"/>
        <dbReference type="ChEBI" id="CHEBI:30616"/>
        <dbReference type="ChEBI" id="CHEBI:61977"/>
        <dbReference type="ChEBI" id="CHEBI:456216"/>
        <dbReference type="EC" id="2.7.11.1"/>
    </reaction>
</comment>
<evidence type="ECO:0000256" key="7">
    <source>
        <dbReference type="ARBA" id="ARBA00047899"/>
    </source>
</evidence>
<evidence type="ECO:0000256" key="5">
    <source>
        <dbReference type="ARBA" id="ARBA00022777"/>
    </source>
</evidence>
<dbReference type="EC" id="2.7.11.1" evidence="1"/>
<name>A0ABR1ZEQ2_9ROSI</name>
<dbReference type="PANTHER" id="PTHR48005">
    <property type="entry name" value="LEUCINE RICH REPEAT KINASE 2"/>
    <property type="match status" value="1"/>
</dbReference>
<comment type="caution">
    <text evidence="10">The sequence shown here is derived from an EMBL/GenBank/DDBJ whole genome shotgun (WGS) entry which is preliminary data.</text>
</comment>
<dbReference type="InterPro" id="IPR011009">
    <property type="entry name" value="Kinase-like_dom_sf"/>
</dbReference>
<evidence type="ECO:0000256" key="6">
    <source>
        <dbReference type="ARBA" id="ARBA00022840"/>
    </source>
</evidence>
<evidence type="ECO:0000256" key="2">
    <source>
        <dbReference type="ARBA" id="ARBA00022527"/>
    </source>
</evidence>
<keyword evidence="6" id="KW-0067">ATP-binding</keyword>
<dbReference type="Gene3D" id="1.10.510.10">
    <property type="entry name" value="Transferase(Phosphotransferase) domain 1"/>
    <property type="match status" value="2"/>
</dbReference>
<dbReference type="Pfam" id="PF07714">
    <property type="entry name" value="PK_Tyr_Ser-Thr"/>
    <property type="match status" value="1"/>
</dbReference>
<dbReference type="SUPFAM" id="SSF56112">
    <property type="entry name" value="Protein kinase-like (PK-like)"/>
    <property type="match status" value="1"/>
</dbReference>
<protein>
    <recommendedName>
        <fullName evidence="1">non-specific serine/threonine protein kinase</fullName>
        <ecNumber evidence="1">2.7.11.1</ecNumber>
    </recommendedName>
</protein>
<sequence>MLSEIRHRNIVKLHGFCLHDRCMFFIYEYMPQGTLFSILADDTEAVELDWIRRVKTIKDTACALSYLHHDSRLLHPDSSNQTILVGTYGYVAPELAYTMVVTQKCDVYSFGVLALETLMGKHPGELLDIIFAATIAFACLRWNPKFRPTMRHVSQEFLSRKRAVADRLQIIFVLQLKNHDLYMDCGGEIQSKNAVHDGADESPGKVRTVAGDVVANKKNNMAVHVAIGG</sequence>
<gene>
    <name evidence="10" type="ORF">V6N11_084457</name>
</gene>
<dbReference type="InterPro" id="IPR000719">
    <property type="entry name" value="Prot_kinase_dom"/>
</dbReference>
<proteinExistence type="predicted"/>
<evidence type="ECO:0000256" key="3">
    <source>
        <dbReference type="ARBA" id="ARBA00022679"/>
    </source>
</evidence>
<comment type="catalytic activity">
    <reaction evidence="8">
        <text>L-seryl-[protein] + ATP = O-phospho-L-seryl-[protein] + ADP + H(+)</text>
        <dbReference type="Rhea" id="RHEA:17989"/>
        <dbReference type="Rhea" id="RHEA-COMP:9863"/>
        <dbReference type="Rhea" id="RHEA-COMP:11604"/>
        <dbReference type="ChEBI" id="CHEBI:15378"/>
        <dbReference type="ChEBI" id="CHEBI:29999"/>
        <dbReference type="ChEBI" id="CHEBI:30616"/>
        <dbReference type="ChEBI" id="CHEBI:83421"/>
        <dbReference type="ChEBI" id="CHEBI:456216"/>
        <dbReference type="EC" id="2.7.11.1"/>
    </reaction>
</comment>
<keyword evidence="2" id="KW-0723">Serine/threonine-protein kinase</keyword>
<dbReference type="PANTHER" id="PTHR48005:SF16">
    <property type="entry name" value="MDIS1-INTERACTING RECEPTOR LIKE KINASE 2-LIKE ISOFORM X1"/>
    <property type="match status" value="1"/>
</dbReference>